<dbReference type="InterPro" id="IPR057666">
    <property type="entry name" value="DrpA_SLOG"/>
</dbReference>
<dbReference type="Proteomes" id="UP001501459">
    <property type="component" value="Unassembled WGS sequence"/>
</dbReference>
<dbReference type="EMBL" id="BAAADM010000054">
    <property type="protein sequence ID" value="GAA0445268.1"/>
    <property type="molecule type" value="Genomic_DNA"/>
</dbReference>
<sequence>METFRERLIHITRCRGISRRTVRAFIRCDPTLKTFYQRSSSNISQFFSLPSKKAAKFHSDLRNPDLKSQIKHEQTYCKLITIVDDIYPSVLKTIKDAPLVLYAMGDTNLLTHQPMLSVIGTRKPSTEAMPKMKRYLVPLIQEGWLIVSGMAMGIDSYAHHLALNHQGKTIAVLGSGFDYVYPKQHIQLFRQIAAKGLVLSEYPPNTSPERYHFPERNRIISGLSFGTFVIEAMERSGTLITVDQALDQGRDVYALPGSPLAEHAKGCNRMIQDGAKLVLDSSDIVDDWKQMEFYWNI</sequence>
<dbReference type="RefSeq" id="WP_343753373.1">
    <property type="nucleotide sequence ID" value="NZ_BAAADM010000054.1"/>
</dbReference>
<comment type="similarity">
    <text evidence="1">Belongs to the DprA/Smf family.</text>
</comment>
<dbReference type="PANTHER" id="PTHR43022">
    <property type="entry name" value="PROTEIN SMF"/>
    <property type="match status" value="1"/>
</dbReference>
<keyword evidence="4" id="KW-1185">Reference proteome</keyword>
<name>A0ABN0ZEL1_9BACI</name>
<evidence type="ECO:0000256" key="1">
    <source>
        <dbReference type="ARBA" id="ARBA00006525"/>
    </source>
</evidence>
<proteinExistence type="inferred from homology"/>
<evidence type="ECO:0000313" key="4">
    <source>
        <dbReference type="Proteomes" id="UP001501459"/>
    </source>
</evidence>
<reference evidence="3 4" key="1">
    <citation type="journal article" date="2019" name="Int. J. Syst. Evol. Microbiol.">
        <title>The Global Catalogue of Microorganisms (GCM) 10K type strain sequencing project: providing services to taxonomists for standard genome sequencing and annotation.</title>
        <authorList>
            <consortium name="The Broad Institute Genomics Platform"/>
            <consortium name="The Broad Institute Genome Sequencing Center for Infectious Disease"/>
            <person name="Wu L."/>
            <person name="Ma J."/>
        </authorList>
    </citation>
    <scope>NUCLEOTIDE SEQUENCE [LARGE SCALE GENOMIC DNA]</scope>
    <source>
        <strain evidence="3 4">JCM 12149</strain>
    </source>
</reference>
<gene>
    <name evidence="3" type="primary">dprA</name>
    <name evidence="3" type="ORF">GCM10008983_23510</name>
</gene>
<feature type="domain" description="Smf/DprA SLOG" evidence="2">
    <location>
        <begin position="78"/>
        <end position="288"/>
    </location>
</feature>
<comment type="caution">
    <text evidence="3">The sequence shown here is derived from an EMBL/GenBank/DDBJ whole genome shotgun (WGS) entry which is preliminary data.</text>
</comment>
<organism evidence="3 4">
    <name type="scientific">Lentibacillus halophilus</name>
    <dbReference type="NCBI Taxonomy" id="295065"/>
    <lineage>
        <taxon>Bacteria</taxon>
        <taxon>Bacillati</taxon>
        <taxon>Bacillota</taxon>
        <taxon>Bacilli</taxon>
        <taxon>Bacillales</taxon>
        <taxon>Bacillaceae</taxon>
        <taxon>Lentibacillus</taxon>
    </lineage>
</organism>
<protein>
    <submittedName>
        <fullName evidence="3">DNA-processing protein DprA</fullName>
    </submittedName>
</protein>
<dbReference type="SUPFAM" id="SSF102405">
    <property type="entry name" value="MCP/YpsA-like"/>
    <property type="match status" value="1"/>
</dbReference>
<dbReference type="Gene3D" id="3.40.50.450">
    <property type="match status" value="1"/>
</dbReference>
<dbReference type="Pfam" id="PF02481">
    <property type="entry name" value="DNA_processg_A"/>
    <property type="match status" value="1"/>
</dbReference>
<dbReference type="InterPro" id="IPR003488">
    <property type="entry name" value="DprA"/>
</dbReference>
<evidence type="ECO:0000259" key="2">
    <source>
        <dbReference type="Pfam" id="PF02481"/>
    </source>
</evidence>
<dbReference type="PANTHER" id="PTHR43022:SF1">
    <property type="entry name" value="PROTEIN SMF"/>
    <property type="match status" value="1"/>
</dbReference>
<evidence type="ECO:0000313" key="3">
    <source>
        <dbReference type="EMBL" id="GAA0445268.1"/>
    </source>
</evidence>
<accession>A0ABN0ZEL1</accession>
<dbReference type="NCBIfam" id="TIGR00732">
    <property type="entry name" value="dprA"/>
    <property type="match status" value="1"/>
</dbReference>